<dbReference type="SUPFAM" id="SSF54593">
    <property type="entry name" value="Glyoxalase/Bleomycin resistance protein/Dihydroxybiphenyl dioxygenase"/>
    <property type="match status" value="1"/>
</dbReference>
<protein>
    <recommendedName>
        <fullName evidence="1">Glyoxalase/fosfomycin resistance/dioxygenase domain-containing protein</fullName>
    </recommendedName>
</protein>
<dbReference type="Proteomes" id="UP000184096">
    <property type="component" value="Chromosome I"/>
</dbReference>
<feature type="domain" description="Glyoxalase/fosfomycin resistance/dioxygenase" evidence="1">
    <location>
        <begin position="4"/>
        <end position="91"/>
    </location>
</feature>
<sequence>MEQLGFTCTLQLEGFARVRLGAADIMLSLPNAHVPWKGPSFTGSIYLDVDNVDELWETLKTRARIVYPIETMEYGVREFGLLDDSGYTLSFAQHPPAT</sequence>
<dbReference type="InterPro" id="IPR004360">
    <property type="entry name" value="Glyas_Fos-R_dOase_dom"/>
</dbReference>
<gene>
    <name evidence="2" type="ORF">SAMN05444170_4797</name>
</gene>
<organism evidence="2 3">
    <name type="scientific">Bradyrhizobium erythrophlei</name>
    <dbReference type="NCBI Taxonomy" id="1437360"/>
    <lineage>
        <taxon>Bacteria</taxon>
        <taxon>Pseudomonadati</taxon>
        <taxon>Pseudomonadota</taxon>
        <taxon>Alphaproteobacteria</taxon>
        <taxon>Hyphomicrobiales</taxon>
        <taxon>Nitrobacteraceae</taxon>
        <taxon>Bradyrhizobium</taxon>
    </lineage>
</organism>
<accession>A0A1M7UFD8</accession>
<dbReference type="Pfam" id="PF00903">
    <property type="entry name" value="Glyoxalase"/>
    <property type="match status" value="1"/>
</dbReference>
<dbReference type="OrthoDB" id="284897at2"/>
<dbReference type="InterPro" id="IPR029068">
    <property type="entry name" value="Glyas_Bleomycin-R_OHBP_Dase"/>
</dbReference>
<dbReference type="RefSeq" id="WP_083587724.1">
    <property type="nucleotide sequence ID" value="NZ_LT670849.1"/>
</dbReference>
<dbReference type="Gene3D" id="3.10.180.10">
    <property type="entry name" value="2,3-Dihydroxybiphenyl 1,2-Dioxygenase, domain 1"/>
    <property type="match status" value="1"/>
</dbReference>
<reference evidence="3" key="1">
    <citation type="submission" date="2016-11" db="EMBL/GenBank/DDBJ databases">
        <authorList>
            <person name="Varghese N."/>
            <person name="Submissions S."/>
        </authorList>
    </citation>
    <scope>NUCLEOTIDE SEQUENCE [LARGE SCALE GENOMIC DNA]</scope>
    <source>
        <strain evidence="3">GAS401</strain>
    </source>
</reference>
<keyword evidence="3" id="KW-1185">Reference proteome</keyword>
<evidence type="ECO:0000259" key="1">
    <source>
        <dbReference type="Pfam" id="PF00903"/>
    </source>
</evidence>
<dbReference type="EMBL" id="LT670849">
    <property type="protein sequence ID" value="SHN81615.1"/>
    <property type="molecule type" value="Genomic_DNA"/>
</dbReference>
<evidence type="ECO:0000313" key="3">
    <source>
        <dbReference type="Proteomes" id="UP000184096"/>
    </source>
</evidence>
<proteinExistence type="predicted"/>
<dbReference type="AlphaFoldDB" id="A0A1M7UFD8"/>
<evidence type="ECO:0000313" key="2">
    <source>
        <dbReference type="EMBL" id="SHN81615.1"/>
    </source>
</evidence>
<name>A0A1M7UFD8_9BRAD</name>